<dbReference type="RefSeq" id="WP_229902491.1">
    <property type="nucleotide sequence ID" value="NZ_BNAW01000003.1"/>
</dbReference>
<keyword evidence="2" id="KW-1185">Reference proteome</keyword>
<reference evidence="2" key="1">
    <citation type="journal article" date="2019" name="Int. J. Syst. Evol. Microbiol.">
        <title>The Global Catalogue of Microorganisms (GCM) 10K type strain sequencing project: providing services to taxonomists for standard genome sequencing and annotation.</title>
        <authorList>
            <consortium name="The Broad Institute Genomics Platform"/>
            <consortium name="The Broad Institute Genome Sequencing Center for Infectious Disease"/>
            <person name="Wu L."/>
            <person name="Ma J."/>
        </authorList>
    </citation>
    <scope>NUCLEOTIDE SEQUENCE [LARGE SCALE GENOMIC DNA]</scope>
    <source>
        <strain evidence="2">CGMCC 4.7680</strain>
    </source>
</reference>
<sequence>MRTYYDEDDYDGFEAGQDLLIRRLAGWGAAQGKEIDPNAVALALQFRHTSVDGRLACWTAALVQDFLLKYLPRTVSATADDAVLVPETLSLFLRLHARDRVGGSRG</sequence>
<name>A0ABQ3K483_9PSEU</name>
<comment type="caution">
    <text evidence="1">The sequence shown here is derived from an EMBL/GenBank/DDBJ whole genome shotgun (WGS) entry which is preliminary data.</text>
</comment>
<dbReference type="Proteomes" id="UP000649955">
    <property type="component" value="Unassembled WGS sequence"/>
</dbReference>
<dbReference type="EMBL" id="BNAW01000003">
    <property type="protein sequence ID" value="GHF98483.1"/>
    <property type="molecule type" value="Genomic_DNA"/>
</dbReference>
<gene>
    <name evidence="1" type="ORF">GCM10017567_11510</name>
</gene>
<proteinExistence type="predicted"/>
<protein>
    <submittedName>
        <fullName evidence="1">Uncharacterized protein</fullName>
    </submittedName>
</protein>
<accession>A0ABQ3K483</accession>
<organism evidence="1 2">
    <name type="scientific">Amycolatopsis bullii</name>
    <dbReference type="NCBI Taxonomy" id="941987"/>
    <lineage>
        <taxon>Bacteria</taxon>
        <taxon>Bacillati</taxon>
        <taxon>Actinomycetota</taxon>
        <taxon>Actinomycetes</taxon>
        <taxon>Pseudonocardiales</taxon>
        <taxon>Pseudonocardiaceae</taxon>
        <taxon>Amycolatopsis</taxon>
    </lineage>
</organism>
<evidence type="ECO:0000313" key="1">
    <source>
        <dbReference type="EMBL" id="GHF98483.1"/>
    </source>
</evidence>
<evidence type="ECO:0000313" key="2">
    <source>
        <dbReference type="Proteomes" id="UP000649955"/>
    </source>
</evidence>